<dbReference type="Proteomes" id="UP000281431">
    <property type="component" value="Unassembled WGS sequence"/>
</dbReference>
<protein>
    <submittedName>
        <fullName evidence="1">Uncharacterized protein</fullName>
    </submittedName>
</protein>
<name>A0A3N6PB56_NATCH</name>
<keyword evidence="2" id="KW-1185">Reference proteome</keyword>
<dbReference type="AlphaFoldDB" id="A0A3N6PB56"/>
<reference evidence="1 2" key="1">
    <citation type="submission" date="2018-10" db="EMBL/GenBank/DDBJ databases">
        <title>Natrarchaeobius chitinivorans gen. nov., sp. nov., and Natrarchaeobius haloalkaliphilus sp. nov., alkaliphilic, chitin-utilizing haloarchaea from hypersaline alkaline lakes.</title>
        <authorList>
            <person name="Sorokin D.Y."/>
            <person name="Elcheninov A.G."/>
            <person name="Kostrikina N.A."/>
            <person name="Bale N.J."/>
            <person name="Sinninghe Damste J.S."/>
            <person name="Khijniak T.V."/>
            <person name="Kublanov I.V."/>
            <person name="Toshchakov S.V."/>
        </authorList>
    </citation>
    <scope>NUCLEOTIDE SEQUENCE [LARGE SCALE GENOMIC DNA]</scope>
    <source>
        <strain evidence="1 2">AArcht7</strain>
    </source>
</reference>
<gene>
    <name evidence="1" type="ORF">EA472_22640</name>
</gene>
<sequence length="293" mass="33182">MPVSTLPSAEKYEENGWAEIEFVGFRYTGPQSTKTDRNVPRRAGYAGPPKFQRGRTYFGLLPTWLDDDHIANSNIGVHALEARSDFEVIYDAGRLAEALLERNYLPPDVFYEGFDRWKRQKVLEKLDLDDAGRVFDKDDEEPYRDQLREIAGIERDDEAGVSQQRADEYTSRFSRSELSAIVGTIRKPELDNLEAPFDPGECTIDELEDRLELEDDQLWDIESLYALREAERDGKDRTGAIDAIEDAIGDGTLEIGPEIDLETAGQTEMAEYLTRFEPAEVEAAIDEALSDDG</sequence>
<dbReference type="EMBL" id="REFZ01000069">
    <property type="protein sequence ID" value="RQG93735.1"/>
    <property type="molecule type" value="Genomic_DNA"/>
</dbReference>
<accession>A0A3N6PB56</accession>
<dbReference type="OrthoDB" id="346257at2157"/>
<comment type="caution">
    <text evidence="1">The sequence shown here is derived from an EMBL/GenBank/DDBJ whole genome shotgun (WGS) entry which is preliminary data.</text>
</comment>
<evidence type="ECO:0000313" key="1">
    <source>
        <dbReference type="EMBL" id="RQG93735.1"/>
    </source>
</evidence>
<evidence type="ECO:0000313" key="2">
    <source>
        <dbReference type="Proteomes" id="UP000281431"/>
    </source>
</evidence>
<organism evidence="1 2">
    <name type="scientific">Natrarchaeobius chitinivorans</name>
    <dbReference type="NCBI Taxonomy" id="1679083"/>
    <lineage>
        <taxon>Archaea</taxon>
        <taxon>Methanobacteriati</taxon>
        <taxon>Methanobacteriota</taxon>
        <taxon>Stenosarchaea group</taxon>
        <taxon>Halobacteria</taxon>
        <taxon>Halobacteriales</taxon>
        <taxon>Natrialbaceae</taxon>
        <taxon>Natrarchaeobius</taxon>
    </lineage>
</organism>
<proteinExistence type="predicted"/>